<reference evidence="2" key="1">
    <citation type="journal article" date="2024" name="Int. J. Syst. Evol. Microbiol.">
        <title>Turicibacter faecis sp. nov., isolated from faeces of heart failure mouse model.</title>
        <authorList>
            <person name="Imamura Y."/>
            <person name="Motooka D."/>
            <person name="Nakajima Y."/>
            <person name="Ito S."/>
            <person name="Kitakaze M."/>
            <person name="Iida T."/>
            <person name="Nakamura S."/>
        </authorList>
    </citation>
    <scope>NUCLEOTIDE SEQUENCE</scope>
    <source>
        <strain evidence="2">TC023</strain>
    </source>
</reference>
<dbReference type="RefSeq" id="WP_262950813.1">
    <property type="nucleotide sequence ID" value="NZ_AP028127.1"/>
</dbReference>
<evidence type="ECO:0000256" key="1">
    <source>
        <dbReference type="SAM" id="Phobius"/>
    </source>
</evidence>
<organism evidence="2 3">
    <name type="scientific">Turicibacter faecis</name>
    <dbReference type="NCBI Taxonomy" id="2963365"/>
    <lineage>
        <taxon>Bacteria</taxon>
        <taxon>Bacillati</taxon>
        <taxon>Bacillota</taxon>
        <taxon>Erysipelotrichia</taxon>
        <taxon>Erysipelotrichales</taxon>
        <taxon>Turicibacteraceae</taxon>
        <taxon>Turicibacter</taxon>
    </lineage>
</organism>
<protein>
    <submittedName>
        <fullName evidence="2">Uncharacterized protein</fullName>
    </submittedName>
</protein>
<accession>A0ABN6ZFR2</accession>
<keyword evidence="1" id="KW-0472">Membrane</keyword>
<dbReference type="EMBL" id="AP028127">
    <property type="protein sequence ID" value="BEH90643.1"/>
    <property type="molecule type" value="Genomic_DNA"/>
</dbReference>
<keyword evidence="1" id="KW-0812">Transmembrane</keyword>
<keyword evidence="3" id="KW-1185">Reference proteome</keyword>
<sequence length="92" mass="10243">MILAAGMTVTLTLSDLLMLTIIGCLIVLTVYLVLTLKAVIRLLNESRVLVNESTKIVDDVQEKTKIMGDYMTDALTNGHGIFKIFSVMNRQR</sequence>
<name>A0ABN6ZFR2_9FIRM</name>
<evidence type="ECO:0000313" key="3">
    <source>
        <dbReference type="Proteomes" id="UP001432099"/>
    </source>
</evidence>
<dbReference type="Proteomes" id="UP001432099">
    <property type="component" value="Chromosome"/>
</dbReference>
<gene>
    <name evidence="2" type="ORF">T23_07450</name>
</gene>
<proteinExistence type="predicted"/>
<keyword evidence="1" id="KW-1133">Transmembrane helix</keyword>
<evidence type="ECO:0000313" key="2">
    <source>
        <dbReference type="EMBL" id="BEH90643.1"/>
    </source>
</evidence>
<feature type="transmembrane region" description="Helical" evidence="1">
    <location>
        <begin position="16"/>
        <end position="34"/>
    </location>
</feature>